<dbReference type="AlphaFoldDB" id="A0A0U0ZQU7"/>
<dbReference type="Proteomes" id="UP000045782">
    <property type="component" value="Unassembled WGS sequence"/>
</dbReference>
<evidence type="ECO:0000313" key="2">
    <source>
        <dbReference type="EMBL" id="CPV66032.1"/>
    </source>
</evidence>
<dbReference type="EMBL" id="CSWP01000009">
    <property type="protein sequence ID" value="CPV66032.1"/>
    <property type="molecule type" value="Genomic_DNA"/>
</dbReference>
<feature type="transmembrane region" description="Helical" evidence="1">
    <location>
        <begin position="16"/>
        <end position="33"/>
    </location>
</feature>
<dbReference type="RefSeq" id="WP_052618969.1">
    <property type="nucleotide sequence ID" value="NZ_CSWP01000009.1"/>
</dbReference>
<sequence>MPNPHLIALHLTPEDFFLAVLATLLMIAMYKLLRPLYSTGRSAMAAFWDATDNNDVTLIDMTSTRQLWRLVAISVSVLFLAWSVTGANLVLGDAAFYASWYRHTIDSWPDLAFTITVALASVLWGALMFMTAGAAVLATLTTAKWVLTADDQELLPEKISMRVRQVRNLGDRLASRRAARTLNT</sequence>
<name>A0A0U0ZQU7_9MYCO</name>
<protein>
    <recommendedName>
        <fullName evidence="4">Transmembrane protein</fullName>
    </recommendedName>
</protein>
<keyword evidence="1" id="KW-0812">Transmembrane</keyword>
<keyword evidence="1" id="KW-1133">Transmembrane helix</keyword>
<feature type="transmembrane region" description="Helical" evidence="1">
    <location>
        <begin position="67"/>
        <end position="91"/>
    </location>
</feature>
<gene>
    <name evidence="2" type="ORF">ERS075579_03927</name>
</gene>
<proteinExistence type="predicted"/>
<keyword evidence="1" id="KW-0472">Membrane</keyword>
<accession>A0A0U0ZQU7</accession>
<evidence type="ECO:0008006" key="4">
    <source>
        <dbReference type="Google" id="ProtNLM"/>
    </source>
</evidence>
<reference evidence="2 3" key="1">
    <citation type="submission" date="2015-03" db="EMBL/GenBank/DDBJ databases">
        <authorList>
            <person name="Murphy D."/>
        </authorList>
    </citation>
    <scope>NUCLEOTIDE SEQUENCE [LARGE SCALE GENOMIC DNA]</scope>
    <source>
        <strain evidence="2 3">PAP088</strain>
    </source>
</reference>
<feature type="transmembrane region" description="Helical" evidence="1">
    <location>
        <begin position="111"/>
        <end position="138"/>
    </location>
</feature>
<evidence type="ECO:0000313" key="3">
    <source>
        <dbReference type="Proteomes" id="UP000045782"/>
    </source>
</evidence>
<evidence type="ECO:0000256" key="1">
    <source>
        <dbReference type="SAM" id="Phobius"/>
    </source>
</evidence>
<organism evidence="2 3">
    <name type="scientific">Mycobacteroides abscessus</name>
    <dbReference type="NCBI Taxonomy" id="36809"/>
    <lineage>
        <taxon>Bacteria</taxon>
        <taxon>Bacillati</taxon>
        <taxon>Actinomycetota</taxon>
        <taxon>Actinomycetes</taxon>
        <taxon>Mycobacteriales</taxon>
        <taxon>Mycobacteriaceae</taxon>
        <taxon>Mycobacteroides</taxon>
    </lineage>
</organism>